<accession>A0ABU7J8E0</accession>
<dbReference type="RefSeq" id="WP_330129860.1">
    <property type="nucleotide sequence ID" value="NZ_JAUHLI010000016.1"/>
</dbReference>
<comment type="caution">
    <text evidence="1">The sequence shown here is derived from an EMBL/GenBank/DDBJ whole genome shotgun (WGS) entry which is preliminary data.</text>
</comment>
<gene>
    <name evidence="1" type="ORF">QWY20_15245</name>
</gene>
<organism evidence="1 2">
    <name type="scientific">Alkalimonas cellulosilytica</name>
    <dbReference type="NCBI Taxonomy" id="3058395"/>
    <lineage>
        <taxon>Bacteria</taxon>
        <taxon>Pseudomonadati</taxon>
        <taxon>Pseudomonadota</taxon>
        <taxon>Gammaproteobacteria</taxon>
        <taxon>Alkalimonas</taxon>
    </lineage>
</organism>
<evidence type="ECO:0000313" key="2">
    <source>
        <dbReference type="Proteomes" id="UP001336314"/>
    </source>
</evidence>
<feature type="non-terminal residue" evidence="1">
    <location>
        <position position="66"/>
    </location>
</feature>
<proteinExistence type="predicted"/>
<protein>
    <submittedName>
        <fullName evidence="1">Uncharacterized protein</fullName>
    </submittedName>
</protein>
<evidence type="ECO:0000313" key="1">
    <source>
        <dbReference type="EMBL" id="MEE2002815.1"/>
    </source>
</evidence>
<name>A0ABU7J8E0_9GAMM</name>
<keyword evidence="2" id="KW-1185">Reference proteome</keyword>
<dbReference type="EMBL" id="JAUHLI010000016">
    <property type="protein sequence ID" value="MEE2002815.1"/>
    <property type="molecule type" value="Genomic_DNA"/>
</dbReference>
<dbReference type="Proteomes" id="UP001336314">
    <property type="component" value="Unassembled WGS sequence"/>
</dbReference>
<sequence length="66" mass="7250">MVEITLEQIAAQQHSLYALLNGAVLIDTTTSEQTKAIHDFTAAYERMVDRLNVVDVDAAIDAMKEG</sequence>
<reference evidence="1 2" key="1">
    <citation type="submission" date="2023-07" db="EMBL/GenBank/DDBJ databases">
        <title>Alkalimonas sp., MEB108 novel, alkaliphilic bacterium isolated from Lonar Lake, India.</title>
        <authorList>
            <person name="Joshi A."/>
            <person name="Thite S."/>
        </authorList>
    </citation>
    <scope>NUCLEOTIDE SEQUENCE [LARGE SCALE GENOMIC DNA]</scope>
    <source>
        <strain evidence="1 2">MEB108</strain>
    </source>
</reference>